<dbReference type="Proteomes" id="UP000005239">
    <property type="component" value="Unassembled WGS sequence"/>
</dbReference>
<reference evidence="1" key="2">
    <citation type="submission" date="2022-06" db="UniProtKB">
        <authorList>
            <consortium name="EnsemblMetazoa"/>
        </authorList>
    </citation>
    <scope>IDENTIFICATION</scope>
    <source>
        <strain evidence="1">PS312</strain>
    </source>
</reference>
<evidence type="ECO:0000313" key="1">
    <source>
        <dbReference type="EnsemblMetazoa" id="PPA00102.1"/>
    </source>
</evidence>
<accession>A0A2A6BGI2</accession>
<proteinExistence type="predicted"/>
<name>A0A2A6BGI2_PRIPA</name>
<keyword evidence="2" id="KW-1185">Reference proteome</keyword>
<sequence length="135" mass="14430">MQSTSLLLLLGCAFAVYAQSTTPMSTTQNNQMMQGGRGQRPTPSPEQRAQMDAQKQAYIATLSSGAQSAARQIDQLKQQIDQIYNAQTASVQQELDSIHKMGGKGGRGGMGMMNGMNNGYNNNNGNNGNNGNQGR</sequence>
<reference evidence="2" key="1">
    <citation type="journal article" date="2008" name="Nat. Genet.">
        <title>The Pristionchus pacificus genome provides a unique perspective on nematode lifestyle and parasitism.</title>
        <authorList>
            <person name="Dieterich C."/>
            <person name="Clifton S.W."/>
            <person name="Schuster L.N."/>
            <person name="Chinwalla A."/>
            <person name="Delehaunty K."/>
            <person name="Dinkelacker I."/>
            <person name="Fulton L."/>
            <person name="Fulton R."/>
            <person name="Godfrey J."/>
            <person name="Minx P."/>
            <person name="Mitreva M."/>
            <person name="Roeseler W."/>
            <person name="Tian H."/>
            <person name="Witte H."/>
            <person name="Yang S.P."/>
            <person name="Wilson R.K."/>
            <person name="Sommer R.J."/>
        </authorList>
    </citation>
    <scope>NUCLEOTIDE SEQUENCE [LARGE SCALE GENOMIC DNA]</scope>
    <source>
        <strain evidence="2">PS312</strain>
    </source>
</reference>
<accession>A0A8R1Y6E6</accession>
<protein>
    <submittedName>
        <fullName evidence="1">Uncharacterized protein</fullName>
    </submittedName>
</protein>
<gene>
    <name evidence="1" type="primary">WBGene00089656</name>
</gene>
<dbReference type="AlphaFoldDB" id="A0A2A6BGI2"/>
<organism evidence="1 2">
    <name type="scientific">Pristionchus pacificus</name>
    <name type="common">Parasitic nematode worm</name>
    <dbReference type="NCBI Taxonomy" id="54126"/>
    <lineage>
        <taxon>Eukaryota</taxon>
        <taxon>Metazoa</taxon>
        <taxon>Ecdysozoa</taxon>
        <taxon>Nematoda</taxon>
        <taxon>Chromadorea</taxon>
        <taxon>Rhabditida</taxon>
        <taxon>Rhabditina</taxon>
        <taxon>Diplogasteromorpha</taxon>
        <taxon>Diplogasteroidea</taxon>
        <taxon>Neodiplogasteridae</taxon>
        <taxon>Pristionchus</taxon>
    </lineage>
</organism>
<dbReference type="EnsemblMetazoa" id="PPA00102.1">
    <property type="protein sequence ID" value="PPA00102.1"/>
    <property type="gene ID" value="WBGene00089656"/>
</dbReference>
<evidence type="ECO:0000313" key="2">
    <source>
        <dbReference type="Proteomes" id="UP000005239"/>
    </source>
</evidence>